<evidence type="ECO:0000256" key="3">
    <source>
        <dbReference type="ARBA" id="ARBA00022490"/>
    </source>
</evidence>
<keyword evidence="5 7" id="KW-0238">DNA-binding</keyword>
<keyword evidence="6 7" id="KW-0804">Transcription</keyword>
<dbReference type="InterPro" id="IPR020899">
    <property type="entry name" value="Arg_repress_C"/>
</dbReference>
<dbReference type="PANTHER" id="PTHR34471:SF1">
    <property type="entry name" value="ARGININE REPRESSOR"/>
    <property type="match status" value="1"/>
</dbReference>
<comment type="function">
    <text evidence="7">Regulates arginine biosynthesis genes.</text>
</comment>
<dbReference type="InterPro" id="IPR020900">
    <property type="entry name" value="Arg_repress_DNA-bd"/>
</dbReference>
<evidence type="ECO:0000256" key="7">
    <source>
        <dbReference type="HAMAP-Rule" id="MF_00173"/>
    </source>
</evidence>
<dbReference type="GO" id="GO:1900079">
    <property type="term" value="P:regulation of arginine biosynthetic process"/>
    <property type="evidence" value="ECO:0007669"/>
    <property type="project" value="UniProtKB-UniRule"/>
</dbReference>
<dbReference type="Gene3D" id="3.30.1360.40">
    <property type="match status" value="1"/>
</dbReference>
<name>A0A3E0WS36_9BACI</name>
<sequence>MEGFCFINKKERQEKICAIIRTNEVRTQKELRELLKNQGYDITLATISRDIQELKVRKEYSSNGVESYHLPNNVTEKSTIQKLQQYFSEAILSIEVSGVFVIIRTDPGNAKAIGYMMDSLEWKQLAGVISGDDNCLLLCKTESEAEKVKKKCLEIWGRGRTDFK</sequence>
<proteinExistence type="inferred from homology"/>
<evidence type="ECO:0000313" key="11">
    <source>
        <dbReference type="Proteomes" id="UP000256488"/>
    </source>
</evidence>
<evidence type="ECO:0000256" key="1">
    <source>
        <dbReference type="ARBA" id="ARBA00004496"/>
    </source>
</evidence>
<dbReference type="UniPathway" id="UPA00068"/>
<reference evidence="10 11" key="1">
    <citation type="submission" date="2017-05" db="EMBL/GenBank/DDBJ databases">
        <title>Virgibacillus sp. AK90 isolated from a saltern of Kakinada, India.</title>
        <authorList>
            <person name="Gupta V."/>
            <person name="Sidhu C."/>
            <person name="Korpole S."/>
            <person name="Pinnaka A.K."/>
        </authorList>
    </citation>
    <scope>NUCLEOTIDE SEQUENCE [LARGE SCALE GENOMIC DNA]</scope>
    <source>
        <strain evidence="10 11">AK90</strain>
    </source>
</reference>
<keyword evidence="7" id="KW-0055">Arginine biosynthesis</keyword>
<evidence type="ECO:0000259" key="8">
    <source>
        <dbReference type="Pfam" id="PF01316"/>
    </source>
</evidence>
<keyword evidence="7" id="KW-0678">Repressor</keyword>
<comment type="pathway">
    <text evidence="7">Amino-acid biosynthesis; L-arginine biosynthesis [regulation].</text>
</comment>
<dbReference type="Pfam" id="PF02863">
    <property type="entry name" value="Arg_repressor_C"/>
    <property type="match status" value="1"/>
</dbReference>
<dbReference type="GO" id="GO:0003700">
    <property type="term" value="F:DNA-binding transcription factor activity"/>
    <property type="evidence" value="ECO:0007669"/>
    <property type="project" value="UniProtKB-UniRule"/>
</dbReference>
<keyword evidence="3 7" id="KW-0963">Cytoplasm</keyword>
<dbReference type="Proteomes" id="UP000256488">
    <property type="component" value="Unassembled WGS sequence"/>
</dbReference>
<comment type="subcellular location">
    <subcellularLocation>
        <location evidence="1 7">Cytoplasm</location>
    </subcellularLocation>
</comment>
<evidence type="ECO:0000256" key="5">
    <source>
        <dbReference type="ARBA" id="ARBA00023125"/>
    </source>
</evidence>
<evidence type="ECO:0000256" key="2">
    <source>
        <dbReference type="ARBA" id="ARBA00008316"/>
    </source>
</evidence>
<dbReference type="GO" id="GO:0003677">
    <property type="term" value="F:DNA binding"/>
    <property type="evidence" value="ECO:0007669"/>
    <property type="project" value="UniProtKB-KW"/>
</dbReference>
<keyword evidence="4 7" id="KW-0805">Transcription regulation</keyword>
<evidence type="ECO:0000313" key="10">
    <source>
        <dbReference type="EMBL" id="RFA34795.1"/>
    </source>
</evidence>
<dbReference type="GO" id="GO:0034618">
    <property type="term" value="F:arginine binding"/>
    <property type="evidence" value="ECO:0007669"/>
    <property type="project" value="InterPro"/>
</dbReference>
<dbReference type="SUPFAM" id="SSF55252">
    <property type="entry name" value="C-terminal domain of arginine repressor"/>
    <property type="match status" value="1"/>
</dbReference>
<dbReference type="AlphaFoldDB" id="A0A3E0WS36"/>
<gene>
    <name evidence="7" type="primary">argR</name>
    <name evidence="10" type="ORF">CAI16_10450</name>
</gene>
<dbReference type="InterPro" id="IPR001669">
    <property type="entry name" value="Arg_repress"/>
</dbReference>
<evidence type="ECO:0000259" key="9">
    <source>
        <dbReference type="Pfam" id="PF02863"/>
    </source>
</evidence>
<protein>
    <recommendedName>
        <fullName evidence="7">Arginine repressor</fullName>
    </recommendedName>
</protein>
<organism evidence="10 11">
    <name type="scientific">Virgibacillus dokdonensis</name>
    <dbReference type="NCBI Taxonomy" id="302167"/>
    <lineage>
        <taxon>Bacteria</taxon>
        <taxon>Bacillati</taxon>
        <taxon>Bacillota</taxon>
        <taxon>Bacilli</taxon>
        <taxon>Bacillales</taxon>
        <taxon>Bacillaceae</taxon>
        <taxon>Virgibacillus</taxon>
    </lineage>
</organism>
<accession>A0A3E0WS36</accession>
<dbReference type="Gene3D" id="1.10.10.10">
    <property type="entry name" value="Winged helix-like DNA-binding domain superfamily/Winged helix DNA-binding domain"/>
    <property type="match status" value="1"/>
</dbReference>
<dbReference type="InterPro" id="IPR036390">
    <property type="entry name" value="WH_DNA-bd_sf"/>
</dbReference>
<dbReference type="GO" id="GO:0006526">
    <property type="term" value="P:L-arginine biosynthetic process"/>
    <property type="evidence" value="ECO:0007669"/>
    <property type="project" value="UniProtKB-UniPathway"/>
</dbReference>
<evidence type="ECO:0000256" key="4">
    <source>
        <dbReference type="ARBA" id="ARBA00023015"/>
    </source>
</evidence>
<dbReference type="Pfam" id="PF01316">
    <property type="entry name" value="Arg_repressor"/>
    <property type="match status" value="1"/>
</dbReference>
<comment type="caution">
    <text evidence="10">The sequence shown here is derived from an EMBL/GenBank/DDBJ whole genome shotgun (WGS) entry which is preliminary data.</text>
</comment>
<dbReference type="PANTHER" id="PTHR34471">
    <property type="entry name" value="ARGININE REPRESSOR"/>
    <property type="match status" value="1"/>
</dbReference>
<dbReference type="GO" id="GO:0051259">
    <property type="term" value="P:protein complex oligomerization"/>
    <property type="evidence" value="ECO:0007669"/>
    <property type="project" value="InterPro"/>
</dbReference>
<dbReference type="EMBL" id="NFZX01000019">
    <property type="protein sequence ID" value="RFA34795.1"/>
    <property type="molecule type" value="Genomic_DNA"/>
</dbReference>
<feature type="domain" description="Arginine repressor C-terminal" evidence="9">
    <location>
        <begin position="87"/>
        <end position="151"/>
    </location>
</feature>
<dbReference type="RefSeq" id="WP_116278340.1">
    <property type="nucleotide sequence ID" value="NZ_NFZX01000019.1"/>
</dbReference>
<dbReference type="GO" id="GO:0005737">
    <property type="term" value="C:cytoplasm"/>
    <property type="evidence" value="ECO:0007669"/>
    <property type="project" value="UniProtKB-SubCell"/>
</dbReference>
<feature type="domain" description="Arginine repressor DNA-binding" evidence="8">
    <location>
        <begin position="7"/>
        <end position="73"/>
    </location>
</feature>
<comment type="similarity">
    <text evidence="2 7">Belongs to the ArgR family.</text>
</comment>
<dbReference type="InterPro" id="IPR036251">
    <property type="entry name" value="Arg_repress_C_sf"/>
</dbReference>
<dbReference type="PRINTS" id="PR01467">
    <property type="entry name" value="ARGREPRESSOR"/>
</dbReference>
<dbReference type="InterPro" id="IPR036388">
    <property type="entry name" value="WH-like_DNA-bd_sf"/>
</dbReference>
<dbReference type="SUPFAM" id="SSF46785">
    <property type="entry name" value="Winged helix' DNA-binding domain"/>
    <property type="match status" value="1"/>
</dbReference>
<dbReference type="HAMAP" id="MF_00173">
    <property type="entry name" value="Arg_repressor"/>
    <property type="match status" value="1"/>
</dbReference>
<keyword evidence="7" id="KW-0028">Amino-acid biosynthesis</keyword>
<evidence type="ECO:0000256" key="6">
    <source>
        <dbReference type="ARBA" id="ARBA00023163"/>
    </source>
</evidence>